<evidence type="ECO:0008006" key="3">
    <source>
        <dbReference type="Google" id="ProtNLM"/>
    </source>
</evidence>
<accession>A0ABX8A823</accession>
<sequence>MPRLITRKWSDDDIARLIILAEQGSSLMRAASALNRNTASVQKKARQLGKSFPGVRETRAELRAINVQGE</sequence>
<organism evidence="1 2">
    <name type="scientific">Tardiphaga alba</name>
    <dbReference type="NCBI Taxonomy" id="340268"/>
    <lineage>
        <taxon>Bacteria</taxon>
        <taxon>Pseudomonadati</taxon>
        <taxon>Pseudomonadota</taxon>
        <taxon>Alphaproteobacteria</taxon>
        <taxon>Hyphomicrobiales</taxon>
        <taxon>Nitrobacteraceae</taxon>
        <taxon>Tardiphaga</taxon>
    </lineage>
</organism>
<dbReference type="EMBL" id="CP036498">
    <property type="protein sequence ID" value="QUS38809.1"/>
    <property type="molecule type" value="Genomic_DNA"/>
</dbReference>
<dbReference type="RefSeq" id="WP_211912349.1">
    <property type="nucleotide sequence ID" value="NZ_CP036498.1"/>
</dbReference>
<proteinExistence type="predicted"/>
<name>A0ABX8A823_9BRAD</name>
<dbReference type="Proteomes" id="UP000682843">
    <property type="component" value="Chromosome"/>
</dbReference>
<evidence type="ECO:0000313" key="2">
    <source>
        <dbReference type="Proteomes" id="UP000682843"/>
    </source>
</evidence>
<gene>
    <name evidence="1" type="ORF">RPMA_08155</name>
</gene>
<reference evidence="1 2" key="1">
    <citation type="submission" date="2019-02" db="EMBL/GenBank/DDBJ databases">
        <title>Emended description of the genus Rhodopseudomonas and description of Rhodopseudomonas albus sp. nov., a non-phototrophic, heavy-metal-tolerant bacterium isolated from garden soil.</title>
        <authorList>
            <person name="Bao Z."/>
            <person name="Cao W.W."/>
            <person name="Sato Y."/>
            <person name="Nishizawa T."/>
            <person name="Zhao J."/>
            <person name="Guo Y."/>
            <person name="Ohta H."/>
        </authorList>
    </citation>
    <scope>NUCLEOTIDE SEQUENCE [LARGE SCALE GENOMIC DNA]</scope>
    <source>
        <strain evidence="1 2">SK50-23</strain>
    </source>
</reference>
<protein>
    <recommendedName>
        <fullName evidence="3">GcrA cell cycle regulator</fullName>
    </recommendedName>
</protein>
<keyword evidence="2" id="KW-1185">Reference proteome</keyword>
<evidence type="ECO:0000313" key="1">
    <source>
        <dbReference type="EMBL" id="QUS38809.1"/>
    </source>
</evidence>